<comment type="similarity">
    <text evidence="1 5">Belongs to the homoserine dehydrogenase family.</text>
</comment>
<dbReference type="Gene3D" id="3.30.360.10">
    <property type="entry name" value="Dihydrodipicolinate Reductase, domain 2"/>
    <property type="match status" value="1"/>
</dbReference>
<dbReference type="NCBIfam" id="NF004976">
    <property type="entry name" value="PRK06349.1"/>
    <property type="match status" value="1"/>
</dbReference>
<dbReference type="InterPro" id="IPR001342">
    <property type="entry name" value="HDH_cat"/>
</dbReference>
<accession>A0ABV6NIK2</accession>
<dbReference type="Proteomes" id="UP001589833">
    <property type="component" value="Unassembled WGS sequence"/>
</dbReference>
<protein>
    <recommendedName>
        <fullName evidence="2 4">Homoserine dehydrogenase</fullName>
        <ecNumber evidence="2 4">1.1.1.3</ecNumber>
    </recommendedName>
</protein>
<keyword evidence="4" id="KW-0486">Methionine biosynthesis</keyword>
<dbReference type="EMBL" id="JBHLTR010000017">
    <property type="protein sequence ID" value="MFC0559968.1"/>
    <property type="molecule type" value="Genomic_DNA"/>
</dbReference>
<dbReference type="PROSITE" id="PS01042">
    <property type="entry name" value="HOMOSER_DHGENASE"/>
    <property type="match status" value="1"/>
</dbReference>
<keyword evidence="4" id="KW-0028">Amino-acid biosynthesis</keyword>
<proteinExistence type="inferred from homology"/>
<comment type="pathway">
    <text evidence="4">Amino-acid biosynthesis; L-methionine biosynthesis via de novo pathway; L-homoserine from L-aspartate: step 3/3.</text>
</comment>
<keyword evidence="8" id="KW-1185">Reference proteome</keyword>
<dbReference type="SUPFAM" id="SSF51735">
    <property type="entry name" value="NAD(P)-binding Rossmann-fold domains"/>
    <property type="match status" value="1"/>
</dbReference>
<evidence type="ECO:0000313" key="8">
    <source>
        <dbReference type="Proteomes" id="UP001589833"/>
    </source>
</evidence>
<dbReference type="EC" id="1.1.1.3" evidence="2 4"/>
<feature type="domain" description="Homoserine dehydrogenase catalytic" evidence="6">
    <location>
        <begin position="162"/>
        <end position="339"/>
    </location>
</feature>
<dbReference type="Pfam" id="PF00742">
    <property type="entry name" value="Homoserine_dh"/>
    <property type="match status" value="1"/>
</dbReference>
<evidence type="ECO:0000313" key="7">
    <source>
        <dbReference type="EMBL" id="MFC0559968.1"/>
    </source>
</evidence>
<gene>
    <name evidence="7" type="ORF">ACFFH4_12985</name>
</gene>
<evidence type="ECO:0000256" key="1">
    <source>
        <dbReference type="ARBA" id="ARBA00006753"/>
    </source>
</evidence>
<evidence type="ECO:0000259" key="6">
    <source>
        <dbReference type="Pfam" id="PF00742"/>
    </source>
</evidence>
<dbReference type="PANTHER" id="PTHR43331:SF1">
    <property type="entry name" value="HOMOSERINE DEHYDROGENASE"/>
    <property type="match status" value="1"/>
</dbReference>
<evidence type="ECO:0000256" key="4">
    <source>
        <dbReference type="RuleBase" id="RU000579"/>
    </source>
</evidence>
<evidence type="ECO:0000256" key="3">
    <source>
        <dbReference type="ARBA" id="ARBA00023002"/>
    </source>
</evidence>
<dbReference type="Gene3D" id="3.40.50.720">
    <property type="entry name" value="NAD(P)-binding Rossmann-like Domain"/>
    <property type="match status" value="1"/>
</dbReference>
<comment type="pathway">
    <text evidence="4">Amino-acid biosynthesis; L-threonine biosynthesis; L-threonine from L-aspartate: step 3/5.</text>
</comment>
<dbReference type="PIRSF" id="PIRSF036497">
    <property type="entry name" value="HDH_short"/>
    <property type="match status" value="1"/>
</dbReference>
<dbReference type="InterPro" id="IPR019811">
    <property type="entry name" value="HDH_CS"/>
</dbReference>
<comment type="catalytic activity">
    <reaction evidence="4">
        <text>L-homoserine + NADP(+) = L-aspartate 4-semialdehyde + NADPH + H(+)</text>
        <dbReference type="Rhea" id="RHEA:15761"/>
        <dbReference type="ChEBI" id="CHEBI:15378"/>
        <dbReference type="ChEBI" id="CHEBI:57476"/>
        <dbReference type="ChEBI" id="CHEBI:57783"/>
        <dbReference type="ChEBI" id="CHEBI:58349"/>
        <dbReference type="ChEBI" id="CHEBI:537519"/>
        <dbReference type="EC" id="1.1.1.3"/>
    </reaction>
</comment>
<dbReference type="SUPFAM" id="SSF55347">
    <property type="entry name" value="Glyceraldehyde-3-phosphate dehydrogenase-like, C-terminal domain"/>
    <property type="match status" value="1"/>
</dbReference>
<keyword evidence="4" id="KW-0791">Threonine biosynthesis</keyword>
<evidence type="ECO:0000256" key="5">
    <source>
        <dbReference type="RuleBase" id="RU004171"/>
    </source>
</evidence>
<dbReference type="NCBIfam" id="NF004912">
    <property type="entry name" value="PRK06270.1"/>
    <property type="match status" value="1"/>
</dbReference>
<dbReference type="GO" id="GO:0004412">
    <property type="term" value="F:homoserine dehydrogenase activity"/>
    <property type="evidence" value="ECO:0007669"/>
    <property type="project" value="UniProtKB-EC"/>
</dbReference>
<reference evidence="7 8" key="1">
    <citation type="submission" date="2024-09" db="EMBL/GenBank/DDBJ databases">
        <authorList>
            <person name="Sun Q."/>
            <person name="Mori K."/>
        </authorList>
    </citation>
    <scope>NUCLEOTIDE SEQUENCE [LARGE SCALE GENOMIC DNA]</scope>
    <source>
        <strain evidence="7 8">NCAIM B.02301</strain>
    </source>
</reference>
<dbReference type="RefSeq" id="WP_273840700.1">
    <property type="nucleotide sequence ID" value="NZ_JAQQWT010000002.1"/>
</dbReference>
<organism evidence="7 8">
    <name type="scientific">Halalkalibacter alkalisediminis</name>
    <dbReference type="NCBI Taxonomy" id="935616"/>
    <lineage>
        <taxon>Bacteria</taxon>
        <taxon>Bacillati</taxon>
        <taxon>Bacillota</taxon>
        <taxon>Bacilli</taxon>
        <taxon>Bacillales</taxon>
        <taxon>Bacillaceae</taxon>
        <taxon>Halalkalibacter</taxon>
    </lineage>
</organism>
<dbReference type="InterPro" id="IPR036291">
    <property type="entry name" value="NAD(P)-bd_dom_sf"/>
</dbReference>
<keyword evidence="4" id="KW-0521">NADP</keyword>
<comment type="caution">
    <text evidence="7">The sequence shown here is derived from an EMBL/GenBank/DDBJ whole genome shotgun (WGS) entry which is preliminary data.</text>
</comment>
<evidence type="ECO:0000256" key="2">
    <source>
        <dbReference type="ARBA" id="ARBA00013213"/>
    </source>
</evidence>
<name>A0ABV6NIK2_9BACI</name>
<dbReference type="InterPro" id="IPR022697">
    <property type="entry name" value="HDH_short"/>
</dbReference>
<sequence>MAHKLALIGFGGVGQGFVNILREKKVKLSEYHQIDLKVVSISDLFKGSLYHPDGLCLDKVIKAVQETGSLNAYPDEEGLIRNWSSKETIEQTNADSIIEMTFTDVQTGQPAIDHCQWAFLHKRNVVMTNKGPVALAYESLSNLARQNGVQWLFEGAVMSGTPALRLPQTTLTGNDITEIKGILNGTTNYMLMRMEEGLNYEEALKEAQGLGYAEADPTADVEGHDVLYKILILANVVLGVPLKREEVACQGIASISLADLDRAKELGKRWKLIGSLKQTEAGVMATVKPEMVDLDDPLAGVTGAMNAITYTCDLSGPITLVGAGAGIKETGFAVLIDLIAISRHKKGMEG</sequence>
<keyword evidence="3 4" id="KW-0560">Oxidoreductase</keyword>
<dbReference type="PANTHER" id="PTHR43331">
    <property type="entry name" value="HOMOSERINE DEHYDROGENASE"/>
    <property type="match status" value="1"/>
</dbReference>